<reference evidence="1 2" key="1">
    <citation type="submission" date="2016-07" db="EMBL/GenBank/DDBJ databases">
        <title>Multiple horizontal gene transfer events from other fungi enriched the ability of initially mycotrophic Trichoderma (Ascomycota) to feed on dead plant biomass.</title>
        <authorList>
            <consortium name="DOE Joint Genome Institute"/>
            <person name="Aerts A."/>
            <person name="Atanasova L."/>
            <person name="Chenthamara K."/>
            <person name="Zhang J."/>
            <person name="Grujic M."/>
            <person name="Henrissat B."/>
            <person name="Kuo A."/>
            <person name="Salamov A."/>
            <person name="Lipzen A."/>
            <person name="Labutti K."/>
            <person name="Barry K."/>
            <person name="Miao Y."/>
            <person name="Rahimi M.J."/>
            <person name="Shen Q."/>
            <person name="Grigoriev I.V."/>
            <person name="Kubicek C.P."/>
            <person name="Druzhinina I.S."/>
        </authorList>
    </citation>
    <scope>NUCLEOTIDE SEQUENCE [LARGE SCALE GENOMIC DNA]</scope>
    <source>
        <strain evidence="1 2">ATCC 18648</strain>
    </source>
</reference>
<organism evidence="1 2">
    <name type="scientific">Trichoderma longibrachiatum ATCC 18648</name>
    <dbReference type="NCBI Taxonomy" id="983965"/>
    <lineage>
        <taxon>Eukaryota</taxon>
        <taxon>Fungi</taxon>
        <taxon>Dikarya</taxon>
        <taxon>Ascomycota</taxon>
        <taxon>Pezizomycotina</taxon>
        <taxon>Sordariomycetes</taxon>
        <taxon>Hypocreomycetidae</taxon>
        <taxon>Hypocreales</taxon>
        <taxon>Hypocreaceae</taxon>
        <taxon>Trichoderma</taxon>
    </lineage>
</organism>
<proteinExistence type="predicted"/>
<dbReference type="Proteomes" id="UP000240760">
    <property type="component" value="Unassembled WGS sequence"/>
</dbReference>
<protein>
    <submittedName>
        <fullName evidence="1">Uncharacterized protein</fullName>
    </submittedName>
</protein>
<dbReference type="AlphaFoldDB" id="A0A2T4BWW8"/>
<gene>
    <name evidence="1" type="ORF">M440DRAFT_121901</name>
</gene>
<name>A0A2T4BWW8_TRILO</name>
<keyword evidence="2" id="KW-1185">Reference proteome</keyword>
<dbReference type="EMBL" id="KZ679137">
    <property type="protein sequence ID" value="PTB73833.1"/>
    <property type="molecule type" value="Genomic_DNA"/>
</dbReference>
<evidence type="ECO:0000313" key="1">
    <source>
        <dbReference type="EMBL" id="PTB73833.1"/>
    </source>
</evidence>
<sequence length="180" mass="20405">MGAQTKMDGRYKMLNLSSDMAFHLNCSACSLLTQCAYDFSCAPHFSKLLQAFYVHMTSRFGDHSSLAKRPRGIVDKNDPRHINSKLALTLSRIQGRIEPSAISPEGGQSYVLHAASTSPFPRQSQILCRANCRAHSLIRRNSRNQKSLDPPFIQVHHQRRFDKDAMSVRRYDDLVEGRRG</sequence>
<evidence type="ECO:0000313" key="2">
    <source>
        <dbReference type="Proteomes" id="UP000240760"/>
    </source>
</evidence>
<accession>A0A2T4BWW8</accession>